<dbReference type="RefSeq" id="WP_007414328.1">
    <property type="nucleotide sequence ID" value="NZ_ABOX02000008.1"/>
</dbReference>
<dbReference type="InterPro" id="IPR052893">
    <property type="entry name" value="TCS_response_regulator"/>
</dbReference>
<dbReference type="InterPro" id="IPR011006">
    <property type="entry name" value="CheY-like_superfamily"/>
</dbReference>
<dbReference type="SMART" id="SM00448">
    <property type="entry name" value="REC"/>
    <property type="match status" value="1"/>
</dbReference>
<dbReference type="Gene3D" id="3.40.50.2300">
    <property type="match status" value="1"/>
</dbReference>
<dbReference type="AlphaFoldDB" id="B9XET0"/>
<keyword evidence="4" id="KW-1185">Reference proteome</keyword>
<feature type="modified residue" description="4-aspartylphosphate" evidence="1">
    <location>
        <position position="64"/>
    </location>
</feature>
<dbReference type="OrthoDB" id="9797769at2"/>
<dbReference type="STRING" id="320771.Cflav_PD4834"/>
<dbReference type="EMBL" id="ABOX02000008">
    <property type="protein sequence ID" value="EEF61794.1"/>
    <property type="molecule type" value="Genomic_DNA"/>
</dbReference>
<dbReference type="PROSITE" id="PS50110">
    <property type="entry name" value="RESPONSE_REGULATORY"/>
    <property type="match status" value="1"/>
</dbReference>
<keyword evidence="1" id="KW-0597">Phosphoprotein</keyword>
<comment type="caution">
    <text evidence="3">The sequence shown here is derived from an EMBL/GenBank/DDBJ whole genome shotgun (WGS) entry which is preliminary data.</text>
</comment>
<dbReference type="Proteomes" id="UP000003688">
    <property type="component" value="Unassembled WGS sequence"/>
</dbReference>
<accession>B9XET0</accession>
<dbReference type="SUPFAM" id="SSF52172">
    <property type="entry name" value="CheY-like"/>
    <property type="match status" value="1"/>
</dbReference>
<evidence type="ECO:0000313" key="4">
    <source>
        <dbReference type="Proteomes" id="UP000003688"/>
    </source>
</evidence>
<protein>
    <submittedName>
        <fullName evidence="3">Response regulator receiver protein</fullName>
    </submittedName>
</protein>
<evidence type="ECO:0000313" key="3">
    <source>
        <dbReference type="EMBL" id="EEF61794.1"/>
    </source>
</evidence>
<dbReference type="CDD" id="cd17557">
    <property type="entry name" value="REC_Rcp-like"/>
    <property type="match status" value="1"/>
</dbReference>
<feature type="domain" description="Response regulatory" evidence="2">
    <location>
        <begin position="3"/>
        <end position="131"/>
    </location>
</feature>
<dbReference type="GO" id="GO:0000160">
    <property type="term" value="P:phosphorelay signal transduction system"/>
    <property type="evidence" value="ECO:0007669"/>
    <property type="project" value="InterPro"/>
</dbReference>
<sequence>MKRILLAEDRDDDVVLLKIALNGVGQPHVLDVATDGEEALTYLKRVLPTVLTKNSEAPDLVLLDIKMPKVDGLEVLQWIRQQPEFLDLPVLMFTSSDRKDDIAKAYSLGANSYVVKTGDLDELSRCLKILLDYWLEVHQRLPNQ</sequence>
<organism evidence="3 4">
    <name type="scientific">Pedosphaera parvula (strain Ellin514)</name>
    <dbReference type="NCBI Taxonomy" id="320771"/>
    <lineage>
        <taxon>Bacteria</taxon>
        <taxon>Pseudomonadati</taxon>
        <taxon>Verrucomicrobiota</taxon>
        <taxon>Pedosphaerae</taxon>
        <taxon>Pedosphaerales</taxon>
        <taxon>Pedosphaeraceae</taxon>
        <taxon>Pedosphaera</taxon>
    </lineage>
</organism>
<dbReference type="PANTHER" id="PTHR44520">
    <property type="entry name" value="RESPONSE REGULATOR RCP1-RELATED"/>
    <property type="match status" value="1"/>
</dbReference>
<evidence type="ECO:0000259" key="2">
    <source>
        <dbReference type="PROSITE" id="PS50110"/>
    </source>
</evidence>
<evidence type="ECO:0000256" key="1">
    <source>
        <dbReference type="PROSITE-ProRule" id="PRU00169"/>
    </source>
</evidence>
<name>B9XET0_PEDPL</name>
<gene>
    <name evidence="3" type="ORF">Cflav_PD4834</name>
</gene>
<proteinExistence type="predicted"/>
<dbReference type="InterPro" id="IPR001789">
    <property type="entry name" value="Sig_transdc_resp-reg_receiver"/>
</dbReference>
<dbReference type="Pfam" id="PF00072">
    <property type="entry name" value="Response_reg"/>
    <property type="match status" value="1"/>
</dbReference>
<reference evidence="3 4" key="1">
    <citation type="journal article" date="2011" name="J. Bacteriol.">
        <title>Genome sequence of 'Pedosphaera parvula' Ellin514, an aerobic Verrucomicrobial isolate from pasture soil.</title>
        <authorList>
            <person name="Kant R."/>
            <person name="van Passel M.W."/>
            <person name="Sangwan P."/>
            <person name="Palva A."/>
            <person name="Lucas S."/>
            <person name="Copeland A."/>
            <person name="Lapidus A."/>
            <person name="Glavina Del Rio T."/>
            <person name="Dalin E."/>
            <person name="Tice H."/>
            <person name="Bruce D."/>
            <person name="Goodwin L."/>
            <person name="Pitluck S."/>
            <person name="Chertkov O."/>
            <person name="Larimer F.W."/>
            <person name="Land M.L."/>
            <person name="Hauser L."/>
            <person name="Brettin T.S."/>
            <person name="Detter J.C."/>
            <person name="Han S."/>
            <person name="de Vos W.M."/>
            <person name="Janssen P.H."/>
            <person name="Smidt H."/>
        </authorList>
    </citation>
    <scope>NUCLEOTIDE SEQUENCE [LARGE SCALE GENOMIC DNA]</scope>
    <source>
        <strain evidence="3 4">Ellin514</strain>
    </source>
</reference>